<name>A0A2I1I7F8_9ACTO</name>
<feature type="compositionally biased region" description="Low complexity" evidence="1">
    <location>
        <begin position="262"/>
        <end position="280"/>
    </location>
</feature>
<gene>
    <name evidence="3" type="ORF">CYJ25_02250</name>
</gene>
<dbReference type="AlphaFoldDB" id="A0A2I1I7F8"/>
<dbReference type="EMBL" id="PKKJ01000001">
    <property type="protein sequence ID" value="PKY67074.1"/>
    <property type="molecule type" value="Genomic_DNA"/>
</dbReference>
<evidence type="ECO:0000256" key="1">
    <source>
        <dbReference type="SAM" id="MobiDB-lite"/>
    </source>
</evidence>
<feature type="region of interest" description="Disordered" evidence="1">
    <location>
        <begin position="253"/>
        <end position="280"/>
    </location>
</feature>
<feature type="transmembrane region" description="Helical" evidence="2">
    <location>
        <begin position="136"/>
        <end position="158"/>
    </location>
</feature>
<comment type="caution">
    <text evidence="3">The sequence shown here is derived from an EMBL/GenBank/DDBJ whole genome shotgun (WGS) entry which is preliminary data.</text>
</comment>
<sequence length="280" mass="31189">MPRNPRSERPQAPRRPDPNRGLSRGTAPKKDQKASEKSSLFKRSKKSDSAKGQADTQAPRSPAERLERAREIRSAHRANATASTHQLRPARVPLSREERRRAKARERRQEKKARQERRLAEGKTFLVGGLELSTRLLSVVVLVGVLGALLVPNLYAWWKQEQELRAITAKVEQTKQQNAQMREQLDLWSDPEFIASQARERLGYVKPGEVQYAVVDPGEEYLDKAQINAASPEGPARPWIQVVGKLIQEADEAEVGQSKAVPSQSGDQSAPSGAQSAQSQ</sequence>
<protein>
    <submittedName>
        <fullName evidence="3">Septum formation initiator</fullName>
    </submittedName>
</protein>
<evidence type="ECO:0000256" key="2">
    <source>
        <dbReference type="SAM" id="Phobius"/>
    </source>
</evidence>
<keyword evidence="2" id="KW-0812">Transmembrane</keyword>
<dbReference type="InterPro" id="IPR007060">
    <property type="entry name" value="FtsL/DivIC"/>
</dbReference>
<organism evidence="3 4">
    <name type="scientific">Schaalia turicensis</name>
    <dbReference type="NCBI Taxonomy" id="131111"/>
    <lineage>
        <taxon>Bacteria</taxon>
        <taxon>Bacillati</taxon>
        <taxon>Actinomycetota</taxon>
        <taxon>Actinomycetes</taxon>
        <taxon>Actinomycetales</taxon>
        <taxon>Actinomycetaceae</taxon>
        <taxon>Schaalia</taxon>
    </lineage>
</organism>
<feature type="compositionally biased region" description="Basic and acidic residues" evidence="1">
    <location>
        <begin position="107"/>
        <end position="117"/>
    </location>
</feature>
<reference evidence="3 4" key="1">
    <citation type="submission" date="2017-12" db="EMBL/GenBank/DDBJ databases">
        <title>Phylogenetic diversity of female urinary microbiome.</title>
        <authorList>
            <person name="Thomas-White K."/>
            <person name="Wolfe A.J."/>
        </authorList>
    </citation>
    <scope>NUCLEOTIDE SEQUENCE [LARGE SCALE GENOMIC DNA]</scope>
    <source>
        <strain evidence="3 4">UMB0250</strain>
    </source>
</reference>
<feature type="compositionally biased region" description="Basic and acidic residues" evidence="1">
    <location>
        <begin position="62"/>
        <end position="74"/>
    </location>
</feature>
<dbReference type="Pfam" id="PF04977">
    <property type="entry name" value="DivIC"/>
    <property type="match status" value="1"/>
</dbReference>
<feature type="region of interest" description="Disordered" evidence="1">
    <location>
        <begin position="1"/>
        <end position="117"/>
    </location>
</feature>
<keyword evidence="2" id="KW-0472">Membrane</keyword>
<dbReference type="OrthoDB" id="5187715at2"/>
<accession>A0A2I1I7F8</accession>
<proteinExistence type="predicted"/>
<dbReference type="Proteomes" id="UP000234545">
    <property type="component" value="Unassembled WGS sequence"/>
</dbReference>
<evidence type="ECO:0000313" key="3">
    <source>
        <dbReference type="EMBL" id="PKY67074.1"/>
    </source>
</evidence>
<feature type="compositionally biased region" description="Basic and acidic residues" evidence="1">
    <location>
        <begin position="1"/>
        <end position="18"/>
    </location>
</feature>
<evidence type="ECO:0000313" key="4">
    <source>
        <dbReference type="Proteomes" id="UP000234545"/>
    </source>
</evidence>
<keyword evidence="2" id="KW-1133">Transmembrane helix</keyword>